<reference evidence="2 3" key="1">
    <citation type="journal article" date="2014" name="Antonie Van Leeuwenhoek">
        <title>Hyphomonas beringensis sp. nov. and Hyphomonas chukchiensis sp. nov., isolated from surface seawater of the Bering Sea and Chukchi Sea.</title>
        <authorList>
            <person name="Li C."/>
            <person name="Lai Q."/>
            <person name="Li G."/>
            <person name="Dong C."/>
            <person name="Wang J."/>
            <person name="Liao Y."/>
            <person name="Shao Z."/>
        </authorList>
    </citation>
    <scope>NUCLEOTIDE SEQUENCE [LARGE SCALE GENOMIC DNA]</scope>
    <source>
        <strain evidence="2 3">PS728</strain>
    </source>
</reference>
<comment type="caution">
    <text evidence="2">The sequence shown here is derived from an EMBL/GenBank/DDBJ whole genome shotgun (WGS) entry which is preliminary data.</text>
</comment>
<dbReference type="RefSeq" id="WP_035596402.1">
    <property type="nucleotide sequence ID" value="NZ_ARYM01000007.1"/>
</dbReference>
<protein>
    <submittedName>
        <fullName evidence="2">Uncharacterized protein</fullName>
    </submittedName>
</protein>
<dbReference type="AlphaFoldDB" id="A0A062VLJ7"/>
<name>A0A062VLJ7_9PROT</name>
<dbReference type="Proteomes" id="UP000027100">
    <property type="component" value="Unassembled WGS sequence"/>
</dbReference>
<proteinExistence type="predicted"/>
<dbReference type="EMBL" id="ARYM01000007">
    <property type="protein sequence ID" value="KCZ99015.1"/>
    <property type="molecule type" value="Genomic_DNA"/>
</dbReference>
<keyword evidence="3" id="KW-1185">Reference proteome</keyword>
<evidence type="ECO:0000313" key="2">
    <source>
        <dbReference type="EMBL" id="KCZ99015.1"/>
    </source>
</evidence>
<organism evidence="2 3">
    <name type="scientific">Hyphomonas polymorpha PS728</name>
    <dbReference type="NCBI Taxonomy" id="1280954"/>
    <lineage>
        <taxon>Bacteria</taxon>
        <taxon>Pseudomonadati</taxon>
        <taxon>Pseudomonadota</taxon>
        <taxon>Alphaproteobacteria</taxon>
        <taxon>Hyphomonadales</taxon>
        <taxon>Hyphomonadaceae</taxon>
        <taxon>Hyphomonas</taxon>
    </lineage>
</organism>
<feature type="compositionally biased region" description="Low complexity" evidence="1">
    <location>
        <begin position="85"/>
        <end position="108"/>
    </location>
</feature>
<sequence length="232" mass="25143">MEDTPPQPPDDRDILNDLLGRTRYFILDLIGFLDTALERLGNTPLSARVVRYLTRRALLPAEAALRRAIILMAFQLEPAPAAPARAPAKASARPPSPGPQAAASPRAPLFRMSEPQPRPVKYPGTNYLPEELMPRITLLTEAALEARPAAAPPPAPRDPAAAFRRRFEALRAAYEAPAPVARRWRRRCAASAARTLSSGKIPGAARSLGQNALSLLQELTQAARSTPLLNTS</sequence>
<gene>
    <name evidence="2" type="ORF">HPO_07307</name>
</gene>
<evidence type="ECO:0000256" key="1">
    <source>
        <dbReference type="SAM" id="MobiDB-lite"/>
    </source>
</evidence>
<accession>A0A062VLJ7</accession>
<feature type="region of interest" description="Disordered" evidence="1">
    <location>
        <begin position="85"/>
        <end position="120"/>
    </location>
</feature>
<evidence type="ECO:0000313" key="3">
    <source>
        <dbReference type="Proteomes" id="UP000027100"/>
    </source>
</evidence>
<dbReference type="PATRIC" id="fig|1280954.3.peg.1482"/>